<gene>
    <name evidence="1" type="ordered locus">CA_C2005</name>
</gene>
<accession>Q97HK6</accession>
<proteinExistence type="predicted"/>
<dbReference type="PIR" id="A97147">
    <property type="entry name" value="A97147"/>
</dbReference>
<dbReference type="Proteomes" id="UP000000814">
    <property type="component" value="Chromosome"/>
</dbReference>
<dbReference type="InterPro" id="IPR023213">
    <property type="entry name" value="CAT-like_dom_sf"/>
</dbReference>
<dbReference type="SUPFAM" id="SSF52777">
    <property type="entry name" value="CoA-dependent acyltransferases"/>
    <property type="match status" value="1"/>
</dbReference>
<dbReference type="EMBL" id="AE001437">
    <property type="protein sequence ID" value="AAK79964.1"/>
    <property type="molecule type" value="Genomic_DNA"/>
</dbReference>
<name>Q97HK6_CLOAB</name>
<sequence length="454" mass="53126">MKRKYKMAKMSDSFMFGLDGKILCNTLYYVINVGHNFNIEAYKKSLKYVVRDLPILSCKFSLGFWRDRWEYISDFDVEQIFQEIYLEEDFSHDKNSFYETAFSKFIELKNNCIDITKEAPFKIKVFCTKQLESKVVVWELHHTVTDGRGMLQIIELAGKYYNSILNGKNADKGESSKKSFKDEFFTTTANVLKVIFYTAKNLLKRNTIPKLEPVLELEEIQAGDDKYGSMSLEKFKIDLDEINKLKSLYGVYKFTINDIILHNILKFNMNYGLNLKKCNTYIKTDVRIDIRKYLKTKGLSIGNYSVPKTIYIKSDDLFNIPQIHNCFKDFKNSCVGLKVFYSYYILGIFPVRFIRHLLSKMTEKFLIDSYAGMSSTNVGKIDEYVKPYGEIIDDIFFIPCGGSYSFPLMCISGYKNKLTISFIRYNDKNKLTQKVKNDFEKILYEDLKKVKKSL</sequence>
<dbReference type="Gene3D" id="3.30.559.10">
    <property type="entry name" value="Chloramphenicol acetyltransferase-like domain"/>
    <property type="match status" value="1"/>
</dbReference>
<dbReference type="KEGG" id="cac:CA_C2005"/>
<dbReference type="STRING" id="272562.CA_C2005"/>
<dbReference type="PATRIC" id="fig|272562.8.peg.2212"/>
<dbReference type="eggNOG" id="COG4908">
    <property type="taxonomic scope" value="Bacteria"/>
</dbReference>
<reference evidence="1 2" key="1">
    <citation type="journal article" date="2001" name="J. Bacteriol.">
        <title>Genome sequence and comparative analysis of the solvent-producing bacterium Clostridium acetobutylicum.</title>
        <authorList>
            <person name="Nolling J."/>
            <person name="Breton G."/>
            <person name="Omelchenko M.V."/>
            <person name="Makarova K.S."/>
            <person name="Zeng Q."/>
            <person name="Gibson R."/>
            <person name="Lee H.M."/>
            <person name="Dubois J."/>
            <person name="Qiu D."/>
            <person name="Hitti J."/>
            <person name="Wolf Y.I."/>
            <person name="Tatusov R.L."/>
            <person name="Sabathe F."/>
            <person name="Doucette-Stamm L."/>
            <person name="Soucaille P."/>
            <person name="Daly M.J."/>
            <person name="Bennett G.N."/>
            <person name="Koonin E.V."/>
            <person name="Smith D.R."/>
        </authorList>
    </citation>
    <scope>NUCLEOTIDE SEQUENCE [LARGE SCALE GENOMIC DNA]</scope>
    <source>
        <strain evidence="2">ATCC 824 / DSM 792 / JCM 1419 / LMG 5710 / VKM B-1787</strain>
    </source>
</reference>
<dbReference type="HOGENOM" id="CLU_612085_0_0_9"/>
<dbReference type="GeneID" id="44998492"/>
<evidence type="ECO:0000313" key="2">
    <source>
        <dbReference type="Proteomes" id="UP000000814"/>
    </source>
</evidence>
<organism evidence="1 2">
    <name type="scientific">Clostridium acetobutylicum (strain ATCC 824 / DSM 792 / JCM 1419 / IAM 19013 / LMG 5710 / NBRC 13948 / NRRL B-527 / VKM B-1787 / 2291 / W)</name>
    <dbReference type="NCBI Taxonomy" id="272562"/>
    <lineage>
        <taxon>Bacteria</taxon>
        <taxon>Bacillati</taxon>
        <taxon>Bacillota</taxon>
        <taxon>Clostridia</taxon>
        <taxon>Eubacteriales</taxon>
        <taxon>Clostridiaceae</taxon>
        <taxon>Clostridium</taxon>
    </lineage>
</organism>
<keyword evidence="2" id="KW-1185">Reference proteome</keyword>
<dbReference type="AlphaFoldDB" id="Q97HK6"/>
<protein>
    <submittedName>
        <fullName evidence="1">Siderophore/Surfactin synthetase related protein</fullName>
    </submittedName>
</protein>
<dbReference type="RefSeq" id="WP_010965305.1">
    <property type="nucleotide sequence ID" value="NC_003030.1"/>
</dbReference>
<dbReference type="OrthoDB" id="1974188at2"/>
<evidence type="ECO:0000313" key="1">
    <source>
        <dbReference type="EMBL" id="AAK79964.1"/>
    </source>
</evidence>